<dbReference type="OrthoDB" id="9990365at2"/>
<dbReference type="Proteomes" id="UP000238071">
    <property type="component" value="Unassembled WGS sequence"/>
</dbReference>
<dbReference type="AlphaFoldDB" id="A0A2S6GST3"/>
<comment type="caution">
    <text evidence="2">The sequence shown here is derived from an EMBL/GenBank/DDBJ whole genome shotgun (WGS) entry which is preliminary data.</text>
</comment>
<protein>
    <submittedName>
        <fullName evidence="2">Uncharacterized protein</fullName>
    </submittedName>
</protein>
<sequence length="102" mass="11456">MAISTRPPRTISDIKTHSGRGSGDHQTYRDYFQVGALELERWRRIREREAASSRIASIDSRIADIDKEKEMLLAAAACASIDDNGKSKSTEKKKSSGLRIKY</sequence>
<accession>A0A2S6GST3</accession>
<evidence type="ECO:0000256" key="1">
    <source>
        <dbReference type="SAM" id="MobiDB-lite"/>
    </source>
</evidence>
<feature type="compositionally biased region" description="Basic and acidic residues" evidence="1">
    <location>
        <begin position="83"/>
        <end position="94"/>
    </location>
</feature>
<proteinExistence type="predicted"/>
<name>A0A2S6GST3_9GAMM</name>
<dbReference type="EMBL" id="PTIY01000012">
    <property type="protein sequence ID" value="PPK68246.1"/>
    <property type="molecule type" value="Genomic_DNA"/>
</dbReference>
<gene>
    <name evidence="2" type="ORF">B0F88_11278</name>
</gene>
<feature type="region of interest" description="Disordered" evidence="1">
    <location>
        <begin position="1"/>
        <end position="26"/>
    </location>
</feature>
<evidence type="ECO:0000313" key="3">
    <source>
        <dbReference type="Proteomes" id="UP000238071"/>
    </source>
</evidence>
<feature type="compositionally biased region" description="Basic and acidic residues" evidence="1">
    <location>
        <begin position="12"/>
        <end position="26"/>
    </location>
</feature>
<keyword evidence="3" id="KW-1185">Reference proteome</keyword>
<dbReference type="RefSeq" id="WP_104424671.1">
    <property type="nucleotide sequence ID" value="NZ_PTIY01000012.1"/>
</dbReference>
<feature type="region of interest" description="Disordered" evidence="1">
    <location>
        <begin position="82"/>
        <end position="102"/>
    </location>
</feature>
<evidence type="ECO:0000313" key="2">
    <source>
        <dbReference type="EMBL" id="PPK68246.1"/>
    </source>
</evidence>
<reference evidence="2 3" key="1">
    <citation type="submission" date="2018-02" db="EMBL/GenBank/DDBJ databases">
        <title>Subsurface microbial communities from deep shales in Ohio and West Virginia, USA.</title>
        <authorList>
            <person name="Wrighton K."/>
        </authorList>
    </citation>
    <scope>NUCLEOTIDE SEQUENCE [LARGE SCALE GENOMIC DNA]</scope>
    <source>
        <strain evidence="2 3">OWC-G53F</strain>
    </source>
</reference>
<organism evidence="2 3">
    <name type="scientific">Methylobacter tundripaludum</name>
    <dbReference type="NCBI Taxonomy" id="173365"/>
    <lineage>
        <taxon>Bacteria</taxon>
        <taxon>Pseudomonadati</taxon>
        <taxon>Pseudomonadota</taxon>
        <taxon>Gammaproteobacteria</taxon>
        <taxon>Methylococcales</taxon>
        <taxon>Methylococcaceae</taxon>
        <taxon>Methylobacter</taxon>
    </lineage>
</organism>